<evidence type="ECO:0000313" key="3">
    <source>
        <dbReference type="Proteomes" id="UP000019376"/>
    </source>
</evidence>
<dbReference type="AlphaFoldDB" id="S8AU43"/>
<protein>
    <submittedName>
        <fullName evidence="2">Uncharacterized protein</fullName>
    </submittedName>
</protein>
<proteinExistence type="predicted"/>
<reference evidence="2 3" key="1">
    <citation type="journal article" date="2013" name="PLoS ONE">
        <title>Genomic and secretomic analyses reveal unique features of the lignocellulolytic enzyme system of Penicillium decumbens.</title>
        <authorList>
            <person name="Liu G."/>
            <person name="Zhang L."/>
            <person name="Wei X."/>
            <person name="Zou G."/>
            <person name="Qin Y."/>
            <person name="Ma L."/>
            <person name="Li J."/>
            <person name="Zheng H."/>
            <person name="Wang S."/>
            <person name="Wang C."/>
            <person name="Xun L."/>
            <person name="Zhao G.-P."/>
            <person name="Zhou Z."/>
            <person name="Qu Y."/>
        </authorList>
    </citation>
    <scope>NUCLEOTIDE SEQUENCE [LARGE SCALE GENOMIC DNA]</scope>
    <source>
        <strain evidence="3">114-2 / CGMCC 5302</strain>
    </source>
</reference>
<dbReference type="EMBL" id="KB644412">
    <property type="protein sequence ID" value="EPS29673.1"/>
    <property type="molecule type" value="Genomic_DNA"/>
</dbReference>
<keyword evidence="3" id="KW-1185">Reference proteome</keyword>
<evidence type="ECO:0000256" key="1">
    <source>
        <dbReference type="SAM" id="MobiDB-lite"/>
    </source>
</evidence>
<gene>
    <name evidence="2" type="ORF">PDE_04623</name>
</gene>
<feature type="compositionally biased region" description="Low complexity" evidence="1">
    <location>
        <begin position="12"/>
        <end position="24"/>
    </location>
</feature>
<dbReference type="HOGENOM" id="CLU_2109858_0_0_1"/>
<sequence length="115" mass="12499">MRRGTQTPARAEMTLGGETTELGLSGKDGNGMVSASERLPDQASHPVPEIQRQSNTGVWYGHRHLRGSPPSPHVGRCDHRSSVLIGTDFDKLPDTRTLVEKALGGVWEFLPVLSN</sequence>
<dbReference type="Proteomes" id="UP000019376">
    <property type="component" value="Unassembled WGS sequence"/>
</dbReference>
<accession>S8AU43</accession>
<feature type="region of interest" description="Disordered" evidence="1">
    <location>
        <begin position="1"/>
        <end position="51"/>
    </location>
</feature>
<name>S8AU43_PENO1</name>
<organism evidence="2 3">
    <name type="scientific">Penicillium oxalicum (strain 114-2 / CGMCC 5302)</name>
    <name type="common">Penicillium decumbens</name>
    <dbReference type="NCBI Taxonomy" id="933388"/>
    <lineage>
        <taxon>Eukaryota</taxon>
        <taxon>Fungi</taxon>
        <taxon>Dikarya</taxon>
        <taxon>Ascomycota</taxon>
        <taxon>Pezizomycotina</taxon>
        <taxon>Eurotiomycetes</taxon>
        <taxon>Eurotiomycetidae</taxon>
        <taxon>Eurotiales</taxon>
        <taxon>Aspergillaceae</taxon>
        <taxon>Penicillium</taxon>
    </lineage>
</organism>
<evidence type="ECO:0000313" key="2">
    <source>
        <dbReference type="EMBL" id="EPS29673.1"/>
    </source>
</evidence>